<dbReference type="Proteomes" id="UP000218244">
    <property type="component" value="Chromosome"/>
</dbReference>
<accession>A0A160PSY3</accession>
<dbReference type="EMBL" id="AP017369">
    <property type="protein sequence ID" value="BAU96081.1"/>
    <property type="molecule type" value="Genomic_DNA"/>
</dbReference>
<sequence>MKPGAADIILSSTNKWVGVAHKQAPASEIPYGTLDSIAMSKPFAWTQKIKMCSCSKWHLAIKCTAEDLRLHQQPVNGRFGVRDVIFADLNTPLFPNSHDLIANLDDREELGEDARLSFNKREDAAAFMAANKAKRLNFDKRGRRASHIKPHERKAFKKHRRK</sequence>
<dbReference type="KEGG" id="csur:N24_1819"/>
<gene>
    <name evidence="2" type="ORF">N24_1819</name>
</gene>
<proteinExistence type="predicted"/>
<dbReference type="RefSeq" id="WP_231910953.1">
    <property type="nucleotide sequence ID" value="NZ_AP017369.1"/>
</dbReference>
<feature type="compositionally biased region" description="Basic residues" evidence="1">
    <location>
        <begin position="141"/>
        <end position="162"/>
    </location>
</feature>
<reference evidence="2 3" key="1">
    <citation type="submission" date="2016-02" db="EMBL/GenBank/DDBJ databases">
        <title>Corynebacterium glutamicum N24 whole genome sequencing project.</title>
        <authorList>
            <person name="Matsutani M."/>
            <person name="Nangtapong N."/>
            <person name="Yakushi T."/>
            <person name="Matsushita K."/>
        </authorList>
    </citation>
    <scope>NUCLEOTIDE SEQUENCE [LARGE SCALE GENOMIC DNA]</scope>
    <source>
        <strain evidence="2 3">N24</strain>
    </source>
</reference>
<dbReference type="AlphaFoldDB" id="A0A160PSY3"/>
<name>A0A160PSY3_9CORY</name>
<protein>
    <submittedName>
        <fullName evidence="2">Uncharacterized protein</fullName>
    </submittedName>
</protein>
<keyword evidence="3" id="KW-1185">Reference proteome</keyword>
<feature type="region of interest" description="Disordered" evidence="1">
    <location>
        <begin position="139"/>
        <end position="162"/>
    </location>
</feature>
<evidence type="ECO:0000256" key="1">
    <source>
        <dbReference type="SAM" id="MobiDB-lite"/>
    </source>
</evidence>
<evidence type="ECO:0000313" key="3">
    <source>
        <dbReference type="Proteomes" id="UP000218244"/>
    </source>
</evidence>
<evidence type="ECO:0000313" key="2">
    <source>
        <dbReference type="EMBL" id="BAU96081.1"/>
    </source>
</evidence>
<organism evidence="2 3">
    <name type="scientific">Corynebacterium suranareeae</name>
    <dbReference type="NCBI Taxonomy" id="2506452"/>
    <lineage>
        <taxon>Bacteria</taxon>
        <taxon>Bacillati</taxon>
        <taxon>Actinomycetota</taxon>
        <taxon>Actinomycetes</taxon>
        <taxon>Mycobacteriales</taxon>
        <taxon>Corynebacteriaceae</taxon>
        <taxon>Corynebacterium</taxon>
    </lineage>
</organism>